<sequence length="147" mass="16738">MHLFRLNDELSHQCLLNETELADNFRVISVGFIGSFVASLSVIQNAIIFYIFSTSRKLRRQNYANPLLLATFDTIVSICYILSASVQVIGYHYQMESVVTVWATYVRIAYCLHHFALTVSNFILVVASVERFLANGAHYFEVCKLMA</sequence>
<evidence type="ECO:0000313" key="2">
    <source>
        <dbReference type="WBParaSite" id="ES5_v2.g18729.t1"/>
    </source>
</evidence>
<evidence type="ECO:0000313" key="1">
    <source>
        <dbReference type="Proteomes" id="UP000887579"/>
    </source>
</evidence>
<dbReference type="WBParaSite" id="ES5_v2.g18729.t1">
    <property type="protein sequence ID" value="ES5_v2.g18729.t1"/>
    <property type="gene ID" value="ES5_v2.g18729"/>
</dbReference>
<name>A0AC34FMT4_9BILA</name>
<reference evidence="2" key="1">
    <citation type="submission" date="2022-11" db="UniProtKB">
        <authorList>
            <consortium name="WormBaseParasite"/>
        </authorList>
    </citation>
    <scope>IDENTIFICATION</scope>
</reference>
<protein>
    <submittedName>
        <fullName evidence="2">G-protein coupled receptors family 1 profile domain-containing protein</fullName>
    </submittedName>
</protein>
<accession>A0AC34FMT4</accession>
<organism evidence="1 2">
    <name type="scientific">Panagrolaimus sp. ES5</name>
    <dbReference type="NCBI Taxonomy" id="591445"/>
    <lineage>
        <taxon>Eukaryota</taxon>
        <taxon>Metazoa</taxon>
        <taxon>Ecdysozoa</taxon>
        <taxon>Nematoda</taxon>
        <taxon>Chromadorea</taxon>
        <taxon>Rhabditida</taxon>
        <taxon>Tylenchina</taxon>
        <taxon>Panagrolaimomorpha</taxon>
        <taxon>Panagrolaimoidea</taxon>
        <taxon>Panagrolaimidae</taxon>
        <taxon>Panagrolaimus</taxon>
    </lineage>
</organism>
<dbReference type="Proteomes" id="UP000887579">
    <property type="component" value="Unplaced"/>
</dbReference>
<proteinExistence type="predicted"/>